<dbReference type="InterPro" id="IPR043129">
    <property type="entry name" value="ATPase_NBD"/>
</dbReference>
<dbReference type="Gene3D" id="3.90.640.10">
    <property type="entry name" value="Actin, Chain A, domain 4"/>
    <property type="match status" value="1"/>
</dbReference>
<reference evidence="1" key="1">
    <citation type="submission" date="2024-06" db="EMBL/GenBank/DDBJ databases">
        <title>Lacrimispora cavernae sp. nov., a novel anaerobe isolated from bat guano pile inside a cave.</title>
        <authorList>
            <person name="Miller S.L."/>
            <person name="Lu N."/>
            <person name="King J."/>
            <person name="Sankaranarayanan K."/>
            <person name="Lawson P.A."/>
        </authorList>
    </citation>
    <scope>NUCLEOTIDE SEQUENCE</scope>
    <source>
        <strain evidence="1">BS-2</strain>
    </source>
</reference>
<organism evidence="1">
    <name type="scientific">Lacrimispora sp. BS-2</name>
    <dbReference type="NCBI Taxonomy" id="3151850"/>
    <lineage>
        <taxon>Bacteria</taxon>
        <taxon>Bacillati</taxon>
        <taxon>Bacillota</taxon>
        <taxon>Clostridia</taxon>
        <taxon>Lachnospirales</taxon>
        <taxon>Lachnospiraceae</taxon>
        <taxon>Lacrimispora</taxon>
    </lineage>
</organism>
<gene>
    <name evidence="1" type="ORF">ABFV83_11040</name>
</gene>
<dbReference type="RefSeq" id="WP_349943841.1">
    <property type="nucleotide sequence ID" value="NZ_CP157940.1"/>
</dbReference>
<dbReference type="Gene3D" id="3.30.420.40">
    <property type="match status" value="2"/>
</dbReference>
<proteinExistence type="predicted"/>
<name>A0AAU7PJ26_9FIRM</name>
<dbReference type="SUPFAM" id="SSF53067">
    <property type="entry name" value="Actin-like ATPase domain"/>
    <property type="match status" value="2"/>
</dbReference>
<evidence type="ECO:0000313" key="1">
    <source>
        <dbReference type="EMBL" id="XBS52376.1"/>
    </source>
</evidence>
<evidence type="ECO:0008006" key="2">
    <source>
        <dbReference type="Google" id="ProtNLM"/>
    </source>
</evidence>
<dbReference type="EMBL" id="CP157940">
    <property type="protein sequence ID" value="XBS52376.1"/>
    <property type="molecule type" value="Genomic_DNA"/>
</dbReference>
<protein>
    <recommendedName>
        <fullName evidence="2">Molecular chaperone</fullName>
    </recommendedName>
</protein>
<sequence length="824" mass="97235">MSRYTYTLHPGKTEPEKNTYKRSKLETMTTFQLKEICRKEKLVMPSGSCMDREVLLRLILRFRGQKDYRHIDAECKGGLERLQEFFDRNLIDIRSNQQVRIPGTMVIYRGTGLNELDHYKVESDMILYEGNLLLIDENFRIYTCFYIKEVENTFYLFQGKDMRVLPLGKHQYFILYFPNERDSEFLYDCYQGDYSSIPGHMDGIRIPLLDIEVREVAETDLPLVIDFGSSNTTMGICLPDGSVKIARDGKHSVIPSVIGVEECREGGHGFKFGNEALAMGGQGYLDEDVPVFFDIKRWISDAERMESVILKSGFKYQIPRRDMLKAYLEYLIDLAKQQFKCQFKNIQFLAPIRQKEKFRELFEELLPEFHVNCELDEGMAVLFNSIYGLVSENRYEKGRWYHALIIDCGGGTTDLTSGRFRIDNSRVSYTIDLETRYENGDTNFGGNNLTFRILQMLKIKISRALGYLEQGDSSDSSDGNYGQRLDEDYYRAEGFLPTRFKDYEDKSREQYFHVKNNYYYLFQLAEEVKKSFFGSRFQYELWIETSREGESRGMFLDKWKLSVLDEGCFTHIDREIRFPLYLNEIETILRPDIYHLMERFLDQKFEQGELQEYEMIKLTGQSCRSSLFMEALKQYVPGKLIQSAKKGEDESELKMCCLKGALAYFMNCKRGYMKVNQDYQVRTLPYEIVAHTHENQEKILIRSLDPEEHIGCISRFMIGKQLDLYLNDDKGKRLKPYYFEYDTETFERTTQEEIDKQYEGSVIQEETDTILEGEMKFFVWVSRKRWGFVVLPVLRENEVLYKGKETFFDFEDDTWEENFFDGRK</sequence>
<accession>A0AAU7PJ26</accession>
<dbReference type="AlphaFoldDB" id="A0AAU7PJ26"/>